<comment type="caution">
    <text evidence="2">The sequence shown here is derived from an EMBL/GenBank/DDBJ whole genome shotgun (WGS) entry which is preliminary data.</text>
</comment>
<organism evidence="2 3">
    <name type="scientific">Martelella mangrovi</name>
    <dbReference type="NCBI Taxonomy" id="1397477"/>
    <lineage>
        <taxon>Bacteria</taxon>
        <taxon>Pseudomonadati</taxon>
        <taxon>Pseudomonadota</taxon>
        <taxon>Alphaproteobacteria</taxon>
        <taxon>Hyphomicrobiales</taxon>
        <taxon>Aurantimonadaceae</taxon>
        <taxon>Martelella</taxon>
    </lineage>
</organism>
<keyword evidence="3" id="KW-1185">Reference proteome</keyword>
<reference evidence="2 3" key="1">
    <citation type="submission" date="2024-06" db="EMBL/GenBank/DDBJ databases">
        <title>Genomic Encyclopedia of Type Strains, Phase IV (KMG-IV): sequencing the most valuable type-strain genomes for metagenomic binning, comparative biology and taxonomic classification.</title>
        <authorList>
            <person name="Goeker M."/>
        </authorList>
    </citation>
    <scope>NUCLEOTIDE SEQUENCE [LARGE SCALE GENOMIC DNA]</scope>
    <source>
        <strain evidence="2 3">DSM 28102</strain>
    </source>
</reference>
<proteinExistence type="predicted"/>
<evidence type="ECO:0000259" key="1">
    <source>
        <dbReference type="Pfam" id="PF14301"/>
    </source>
</evidence>
<name>A0ABV2IH15_9HYPH</name>
<gene>
    <name evidence="2" type="ORF">ABID12_004185</name>
</gene>
<evidence type="ECO:0000313" key="3">
    <source>
        <dbReference type="Proteomes" id="UP001549164"/>
    </source>
</evidence>
<dbReference type="Proteomes" id="UP001549164">
    <property type="component" value="Unassembled WGS sequence"/>
</dbReference>
<dbReference type="RefSeq" id="WP_354435954.1">
    <property type="nucleotide sequence ID" value="NZ_JBEPLY010000028.1"/>
</dbReference>
<dbReference type="EMBL" id="JBEPLY010000028">
    <property type="protein sequence ID" value="MET3602211.1"/>
    <property type="molecule type" value="Genomic_DNA"/>
</dbReference>
<accession>A0ABV2IH15</accession>
<protein>
    <recommendedName>
        <fullName evidence="1">DUF4376 domain-containing protein</fullName>
    </recommendedName>
</protein>
<evidence type="ECO:0000313" key="2">
    <source>
        <dbReference type="EMBL" id="MET3602211.1"/>
    </source>
</evidence>
<feature type="domain" description="DUF4376" evidence="1">
    <location>
        <begin position="105"/>
        <end position="205"/>
    </location>
</feature>
<dbReference type="Pfam" id="PF14301">
    <property type="entry name" value="DUF4376"/>
    <property type="match status" value="1"/>
</dbReference>
<dbReference type="InterPro" id="IPR025484">
    <property type="entry name" value="DUF4376"/>
</dbReference>
<sequence>MDIYHFSVETGEYLGKRKADPDPLVEGRFLIPANAVTVAPPTAGPYEASVFAEGRWSLVPDYRGQTWFDQDGNAVEVANLGDPAGLGLLADKPAAPTQAPTGDALAADARDLSWRARVAGVDINGFRVKCDDGAIALINGMAALAQRDEARTFNFDARDGMVILTATDAIALATAVGEFVQSTFDRRAAVLSAIAVGSVSTTTEINDAFADVTDDWMPPSA</sequence>